<keyword evidence="1" id="KW-1133">Transmembrane helix</keyword>
<dbReference type="AlphaFoldDB" id="A0A9N9LQK4"/>
<organism evidence="2 3">
    <name type="scientific">Hymenoscyphus albidus</name>
    <dbReference type="NCBI Taxonomy" id="595503"/>
    <lineage>
        <taxon>Eukaryota</taxon>
        <taxon>Fungi</taxon>
        <taxon>Dikarya</taxon>
        <taxon>Ascomycota</taxon>
        <taxon>Pezizomycotina</taxon>
        <taxon>Leotiomycetes</taxon>
        <taxon>Helotiales</taxon>
        <taxon>Helotiaceae</taxon>
        <taxon>Hymenoscyphus</taxon>
    </lineage>
</organism>
<keyword evidence="1" id="KW-0812">Transmembrane</keyword>
<dbReference type="OrthoDB" id="3220769at2759"/>
<name>A0A9N9LQK4_9HELO</name>
<evidence type="ECO:0000313" key="3">
    <source>
        <dbReference type="Proteomes" id="UP000701801"/>
    </source>
</evidence>
<evidence type="ECO:0000256" key="1">
    <source>
        <dbReference type="SAM" id="Phobius"/>
    </source>
</evidence>
<gene>
    <name evidence="2" type="ORF">HYALB_00007010</name>
</gene>
<keyword evidence="3" id="KW-1185">Reference proteome</keyword>
<reference evidence="2" key="1">
    <citation type="submission" date="2021-07" db="EMBL/GenBank/DDBJ databases">
        <authorList>
            <person name="Durling M."/>
        </authorList>
    </citation>
    <scope>NUCLEOTIDE SEQUENCE</scope>
</reference>
<dbReference type="EMBL" id="CAJVRM010000217">
    <property type="protein sequence ID" value="CAG8977380.1"/>
    <property type="molecule type" value="Genomic_DNA"/>
</dbReference>
<evidence type="ECO:0000313" key="2">
    <source>
        <dbReference type="EMBL" id="CAG8977380.1"/>
    </source>
</evidence>
<protein>
    <submittedName>
        <fullName evidence="2">Uncharacterized protein</fullName>
    </submittedName>
</protein>
<dbReference type="Proteomes" id="UP000701801">
    <property type="component" value="Unassembled WGS sequence"/>
</dbReference>
<comment type="caution">
    <text evidence="2">The sequence shown here is derived from an EMBL/GenBank/DDBJ whole genome shotgun (WGS) entry which is preliminary data.</text>
</comment>
<proteinExistence type="predicted"/>
<sequence>MFTFSYPITRDYPFRWFKWVALVGAILLTALVSILNFANNGYTMDILYTTELNENVSRRLWTQKMIRTDDKTFPTCNSQNLPVNTQYYTNKLGLAYNIANFWQVLPNGKNLTLPSLKYSNNLIENCTIPLIQLDFTSFDRSAAQLGWRGWGIGAMGFVTCLVNNGQQTYVNLTTNDLIPPTIDTGAAFQFLQAPDSQDLTSLWWGESLLSDLTSLESFSPTEWHYVSTPCGKSPICCLNPANNPHNIGALHAQKVKPDVWIESDSFAKVFYSTIMADLGQVYTPNIVSNGALLTAFSKNITVMNNTVESNWLKAGPARVPYISNADDDKKLAITPSYIYAQYLSSRRALCCYYF</sequence>
<keyword evidence="1" id="KW-0472">Membrane</keyword>
<accession>A0A9N9LQK4</accession>
<feature type="transmembrane region" description="Helical" evidence="1">
    <location>
        <begin position="16"/>
        <end position="38"/>
    </location>
</feature>